<dbReference type="InterPro" id="IPR008869">
    <property type="entry name" value="MlaC/ttg2D"/>
</dbReference>
<evidence type="ECO:0000256" key="1">
    <source>
        <dbReference type="SAM" id="SignalP"/>
    </source>
</evidence>
<feature type="signal peptide" evidence="1">
    <location>
        <begin position="1"/>
        <end position="26"/>
    </location>
</feature>
<reference evidence="2 3" key="1">
    <citation type="submission" date="2016-10" db="EMBL/GenBank/DDBJ databases">
        <authorList>
            <person name="de Groot N.N."/>
        </authorList>
    </citation>
    <scope>NUCLEOTIDE SEQUENCE [LARGE SCALE GENOMIC DNA]</scope>
    <source>
        <strain evidence="2 3">DSM 26880</strain>
    </source>
</reference>
<dbReference type="InterPro" id="IPR042245">
    <property type="entry name" value="Tgt2/MlaC_sf"/>
</dbReference>
<dbReference type="OrthoDB" id="7839352at2"/>
<keyword evidence="3" id="KW-1185">Reference proteome</keyword>
<dbReference type="EMBL" id="FNPF01000001">
    <property type="protein sequence ID" value="SDX85193.1"/>
    <property type="molecule type" value="Genomic_DNA"/>
</dbReference>
<dbReference type="PANTHER" id="PTHR36573:SF1">
    <property type="entry name" value="INTERMEMBRANE PHOSPHOLIPID TRANSPORT SYSTEM BINDING PROTEIN MLAC"/>
    <property type="match status" value="1"/>
</dbReference>
<dbReference type="PANTHER" id="PTHR36573">
    <property type="entry name" value="INTERMEMBRANE PHOSPHOLIPID TRANSPORT SYSTEM BINDING PROTEIN MLAC"/>
    <property type="match status" value="1"/>
</dbReference>
<sequence>MTFPLSRRTFCTLGVAAFALPAQAFALTDGEARRLVQTLVEEINGVIDSGRPESAMIAAFESIFARYADTAYVAAYALGADGRSATAAQKRAFSDAFNTYVARKYGRRFREFEGGRFEVQGVRAQNNYFEVPTRVYLRGEAPFDVTFLVSDRAGRPLFFNMYVEGVNMLLSERTEIGAMLDRRGGNIDALIADLRRAG</sequence>
<protein>
    <submittedName>
        <fullName evidence="2">Phospholipid transport system substrate-binding protein</fullName>
    </submittedName>
</protein>
<dbReference type="Proteomes" id="UP000199286">
    <property type="component" value="Unassembled WGS sequence"/>
</dbReference>
<evidence type="ECO:0000313" key="3">
    <source>
        <dbReference type="Proteomes" id="UP000199286"/>
    </source>
</evidence>
<evidence type="ECO:0000313" key="2">
    <source>
        <dbReference type="EMBL" id="SDX85193.1"/>
    </source>
</evidence>
<proteinExistence type="predicted"/>
<dbReference type="Pfam" id="PF05494">
    <property type="entry name" value="MlaC"/>
    <property type="match status" value="1"/>
</dbReference>
<feature type="chain" id="PRO_5011473267" evidence="1">
    <location>
        <begin position="27"/>
        <end position="198"/>
    </location>
</feature>
<keyword evidence="1" id="KW-0732">Signal</keyword>
<name>A0A1H3F2C1_9RHOB</name>
<accession>A0A1H3F2C1</accession>
<gene>
    <name evidence="2" type="ORF">SAMN05444340_101144</name>
</gene>
<dbReference type="Gene3D" id="3.10.450.710">
    <property type="entry name" value="Tgt2/MlaC"/>
    <property type="match status" value="1"/>
</dbReference>
<dbReference type="AlphaFoldDB" id="A0A1H3F2C1"/>
<dbReference type="STRING" id="321339.SAMN05444340_101144"/>
<organism evidence="2 3">
    <name type="scientific">Citreimonas salinaria</name>
    <dbReference type="NCBI Taxonomy" id="321339"/>
    <lineage>
        <taxon>Bacteria</taxon>
        <taxon>Pseudomonadati</taxon>
        <taxon>Pseudomonadota</taxon>
        <taxon>Alphaproteobacteria</taxon>
        <taxon>Rhodobacterales</taxon>
        <taxon>Roseobacteraceae</taxon>
        <taxon>Citreimonas</taxon>
    </lineage>
</organism>
<dbReference type="RefSeq" id="WP_089877730.1">
    <property type="nucleotide sequence ID" value="NZ_FNPF01000001.1"/>
</dbReference>